<proteinExistence type="predicted"/>
<name>A0A4Y4DST5_GLUUR</name>
<evidence type="ECO:0000313" key="2">
    <source>
        <dbReference type="Proteomes" id="UP000316612"/>
    </source>
</evidence>
<dbReference type="Proteomes" id="UP000316612">
    <property type="component" value="Unassembled WGS sequence"/>
</dbReference>
<protein>
    <submittedName>
        <fullName evidence="1">Uncharacterized protein</fullName>
    </submittedName>
</protein>
<sequence>MLTIPAILINCATGIERSIHHSDRTELEQLNHCVEASVALVESAHGRFDIMF</sequence>
<evidence type="ECO:0000313" key="1">
    <source>
        <dbReference type="EMBL" id="GED07986.1"/>
    </source>
</evidence>
<organism evidence="1 2">
    <name type="scientific">Glutamicibacter uratoxydans</name>
    <name type="common">Arthrobacter uratoxydans</name>
    <dbReference type="NCBI Taxonomy" id="43667"/>
    <lineage>
        <taxon>Bacteria</taxon>
        <taxon>Bacillati</taxon>
        <taxon>Actinomycetota</taxon>
        <taxon>Actinomycetes</taxon>
        <taxon>Micrococcales</taxon>
        <taxon>Micrococcaceae</taxon>
        <taxon>Glutamicibacter</taxon>
    </lineage>
</organism>
<accession>A0A4Y4DST5</accession>
<dbReference type="AlphaFoldDB" id="A0A4Y4DST5"/>
<reference evidence="1 2" key="1">
    <citation type="submission" date="2019-06" db="EMBL/GenBank/DDBJ databases">
        <title>Whole genome shotgun sequence of Glutamicibacter uratoxydans NBRC 15515.</title>
        <authorList>
            <person name="Hosoyama A."/>
            <person name="Uohara A."/>
            <person name="Ohji S."/>
            <person name="Ichikawa N."/>
        </authorList>
    </citation>
    <scope>NUCLEOTIDE SEQUENCE [LARGE SCALE GENOMIC DNA]</scope>
    <source>
        <strain evidence="1 2">NBRC 15515</strain>
    </source>
</reference>
<dbReference type="EMBL" id="BJNY01000039">
    <property type="protein sequence ID" value="GED07986.1"/>
    <property type="molecule type" value="Genomic_DNA"/>
</dbReference>
<keyword evidence="2" id="KW-1185">Reference proteome</keyword>
<gene>
    <name evidence="1" type="ORF">AUR04nite_35180</name>
</gene>
<comment type="caution">
    <text evidence="1">The sequence shown here is derived from an EMBL/GenBank/DDBJ whole genome shotgun (WGS) entry which is preliminary data.</text>
</comment>